<sequence>MSEKTEERKKILSPELKKEFEEAGFEDNAAVVIGNKEEMERARERIETEGRTKDLKTYIKMHKNSVVVPRHLFDSMDAVSQIMLSDKNSGYGEVGFYGSGIILNYIDKDGNLAEVKIDAKLIDDYKKLSGHDVNRKILRDLSDYDFNITPHKFAMNQYYLDYLKKLQKEIAERAKEKGIDKFDF</sequence>
<dbReference type="Proteomes" id="UP000230208">
    <property type="component" value="Unassembled WGS sequence"/>
</dbReference>
<proteinExistence type="predicted"/>
<organism evidence="1 2">
    <name type="scientific">Candidatus Yanofskybacteria bacterium CG10_big_fil_rev_8_21_14_0_10_37_15</name>
    <dbReference type="NCBI Taxonomy" id="1975097"/>
    <lineage>
        <taxon>Bacteria</taxon>
        <taxon>Candidatus Yanofskyibacteriota</taxon>
    </lineage>
</organism>
<gene>
    <name evidence="1" type="ORF">COV30_02480</name>
</gene>
<name>A0A2H0R786_9BACT</name>
<evidence type="ECO:0000313" key="1">
    <source>
        <dbReference type="EMBL" id="PIR41685.1"/>
    </source>
</evidence>
<accession>A0A2H0R786</accession>
<protein>
    <submittedName>
        <fullName evidence="1">Uncharacterized protein</fullName>
    </submittedName>
</protein>
<comment type="caution">
    <text evidence="1">The sequence shown here is derived from an EMBL/GenBank/DDBJ whole genome shotgun (WGS) entry which is preliminary data.</text>
</comment>
<reference evidence="1 2" key="1">
    <citation type="submission" date="2017-09" db="EMBL/GenBank/DDBJ databases">
        <title>Depth-based differentiation of microbial function through sediment-hosted aquifers and enrichment of novel symbionts in the deep terrestrial subsurface.</title>
        <authorList>
            <person name="Probst A.J."/>
            <person name="Ladd B."/>
            <person name="Jarett J.K."/>
            <person name="Geller-Mcgrath D.E."/>
            <person name="Sieber C.M."/>
            <person name="Emerson J.B."/>
            <person name="Anantharaman K."/>
            <person name="Thomas B.C."/>
            <person name="Malmstrom R."/>
            <person name="Stieglmeier M."/>
            <person name="Klingl A."/>
            <person name="Woyke T."/>
            <person name="Ryan C.M."/>
            <person name="Banfield J.F."/>
        </authorList>
    </citation>
    <scope>NUCLEOTIDE SEQUENCE [LARGE SCALE GENOMIC DNA]</scope>
    <source>
        <strain evidence="1">CG10_big_fil_rev_8_21_14_0_10_37_15</strain>
    </source>
</reference>
<dbReference type="AlphaFoldDB" id="A0A2H0R786"/>
<evidence type="ECO:0000313" key="2">
    <source>
        <dbReference type="Proteomes" id="UP000230208"/>
    </source>
</evidence>
<dbReference type="EMBL" id="PCXP01000030">
    <property type="protein sequence ID" value="PIR41685.1"/>
    <property type="molecule type" value="Genomic_DNA"/>
</dbReference>